<dbReference type="RefSeq" id="WP_242938453.1">
    <property type="nucleotide sequence ID" value="NZ_CP094326.1"/>
</dbReference>
<dbReference type="InterPro" id="IPR000326">
    <property type="entry name" value="PAP2/HPO"/>
</dbReference>
<feature type="domain" description="Phosphatidic acid phosphatase type 2/haloperoxidase" evidence="1">
    <location>
        <begin position="144"/>
        <end position="257"/>
    </location>
</feature>
<evidence type="ECO:0000313" key="2">
    <source>
        <dbReference type="EMBL" id="UNZ00086.1"/>
    </source>
</evidence>
<keyword evidence="3" id="KW-1185">Reference proteome</keyword>
<reference evidence="2 3" key="1">
    <citation type="journal article" date="2018" name="Int. J. Syst. Evol. Microbiol.">
        <title>Zhouia spongiae sp. nov., isolated from a marine sponge.</title>
        <authorList>
            <person name="Zhuang L."/>
            <person name="Lin B."/>
            <person name="Qin F."/>
            <person name="Luo L."/>
        </authorList>
    </citation>
    <scope>NUCLEOTIDE SEQUENCE [LARGE SCALE GENOMIC DNA]</scope>
    <source>
        <strain evidence="2 3">HN-Y44</strain>
    </source>
</reference>
<accession>A0ABY3YQI4</accession>
<dbReference type="Gene3D" id="1.20.144.10">
    <property type="entry name" value="Phosphatidic acid phosphatase type 2/haloperoxidase"/>
    <property type="match status" value="1"/>
</dbReference>
<dbReference type="InterPro" id="IPR036938">
    <property type="entry name" value="PAP2/HPO_sf"/>
</dbReference>
<dbReference type="SUPFAM" id="SSF48317">
    <property type="entry name" value="Acid phosphatase/Vanadium-dependent haloperoxidase"/>
    <property type="match status" value="1"/>
</dbReference>
<protein>
    <submittedName>
        <fullName evidence="2">Phosphatase PAP2 family protein</fullName>
    </submittedName>
</protein>
<sequence length="292" mass="33059">MQTHIDWHRKFTFKESPIIFFLITCLLSSVNSFSQEADKDEKTTWQHFKYDMGNVFGGMGYAYSRPFHWDKNNWLTFGGVATGTALLYTIDGDAKTFFEDQKENIPQFIQDYGWYYGSPQNNYMITGVVYLTGLFTKNEKLRRTGVLLISSASAAGLLQQVSKYTFGRARPRSGDPKNTFYPFTGDADYHSFPSGHTILAFTNAYAIAKQFKSPWVKAGIYTLGIIPGASRLWDGAHWLSDVGLSVAISIFTVEAIDKYLDSKYDEKYNSKQKKTDWSLSFGPGTVGVIVHF</sequence>
<dbReference type="SMART" id="SM00014">
    <property type="entry name" value="acidPPc"/>
    <property type="match status" value="1"/>
</dbReference>
<dbReference type="Pfam" id="PF01569">
    <property type="entry name" value="PAP2"/>
    <property type="match status" value="1"/>
</dbReference>
<gene>
    <name evidence="2" type="ORF">MQE36_07015</name>
</gene>
<evidence type="ECO:0000313" key="3">
    <source>
        <dbReference type="Proteomes" id="UP000829476"/>
    </source>
</evidence>
<dbReference type="CDD" id="cd03394">
    <property type="entry name" value="PAP2_like_5"/>
    <property type="match status" value="1"/>
</dbReference>
<organism evidence="2 3">
    <name type="scientific">Zhouia spongiae</name>
    <dbReference type="NCBI Taxonomy" id="2202721"/>
    <lineage>
        <taxon>Bacteria</taxon>
        <taxon>Pseudomonadati</taxon>
        <taxon>Bacteroidota</taxon>
        <taxon>Flavobacteriia</taxon>
        <taxon>Flavobacteriales</taxon>
        <taxon>Flavobacteriaceae</taxon>
        <taxon>Zhouia</taxon>
    </lineage>
</organism>
<name>A0ABY3YQI4_9FLAO</name>
<evidence type="ECO:0000259" key="1">
    <source>
        <dbReference type="SMART" id="SM00014"/>
    </source>
</evidence>
<dbReference type="Proteomes" id="UP000829476">
    <property type="component" value="Chromosome"/>
</dbReference>
<dbReference type="EMBL" id="CP094326">
    <property type="protein sequence ID" value="UNZ00086.1"/>
    <property type="molecule type" value="Genomic_DNA"/>
</dbReference>
<proteinExistence type="predicted"/>